<evidence type="ECO:0000313" key="2">
    <source>
        <dbReference type="EMBL" id="GFR99737.1"/>
    </source>
</evidence>
<proteinExistence type="predicted"/>
<gene>
    <name evidence="2" type="ORF">ElyMa_006380900</name>
</gene>
<evidence type="ECO:0000256" key="1">
    <source>
        <dbReference type="SAM" id="MobiDB-lite"/>
    </source>
</evidence>
<feature type="compositionally biased region" description="Polar residues" evidence="1">
    <location>
        <begin position="60"/>
        <end position="70"/>
    </location>
</feature>
<dbReference type="AlphaFoldDB" id="A0AAV4HQU6"/>
<reference evidence="2 3" key="1">
    <citation type="journal article" date="2021" name="Elife">
        <title>Chloroplast acquisition without the gene transfer in kleptoplastic sea slugs, Plakobranchus ocellatus.</title>
        <authorList>
            <person name="Maeda T."/>
            <person name="Takahashi S."/>
            <person name="Yoshida T."/>
            <person name="Shimamura S."/>
            <person name="Takaki Y."/>
            <person name="Nagai Y."/>
            <person name="Toyoda A."/>
            <person name="Suzuki Y."/>
            <person name="Arimoto A."/>
            <person name="Ishii H."/>
            <person name="Satoh N."/>
            <person name="Nishiyama T."/>
            <person name="Hasebe M."/>
            <person name="Maruyama T."/>
            <person name="Minagawa J."/>
            <person name="Obokata J."/>
            <person name="Shigenobu S."/>
        </authorList>
    </citation>
    <scope>NUCLEOTIDE SEQUENCE [LARGE SCALE GENOMIC DNA]</scope>
</reference>
<feature type="compositionally biased region" description="Basic and acidic residues" evidence="1">
    <location>
        <begin position="139"/>
        <end position="150"/>
    </location>
</feature>
<evidence type="ECO:0000313" key="3">
    <source>
        <dbReference type="Proteomes" id="UP000762676"/>
    </source>
</evidence>
<keyword evidence="3" id="KW-1185">Reference proteome</keyword>
<feature type="region of interest" description="Disordered" evidence="1">
    <location>
        <begin position="1"/>
        <end position="29"/>
    </location>
</feature>
<accession>A0AAV4HQU6</accession>
<dbReference type="Proteomes" id="UP000762676">
    <property type="component" value="Unassembled WGS sequence"/>
</dbReference>
<name>A0AAV4HQU6_9GAST</name>
<protein>
    <recommendedName>
        <fullName evidence="4">Shugoshin C-terminal domain-containing protein</fullName>
    </recommendedName>
</protein>
<organism evidence="2 3">
    <name type="scientific">Elysia marginata</name>
    <dbReference type="NCBI Taxonomy" id="1093978"/>
    <lineage>
        <taxon>Eukaryota</taxon>
        <taxon>Metazoa</taxon>
        <taxon>Spiralia</taxon>
        <taxon>Lophotrochozoa</taxon>
        <taxon>Mollusca</taxon>
        <taxon>Gastropoda</taxon>
        <taxon>Heterobranchia</taxon>
        <taxon>Euthyneura</taxon>
        <taxon>Panpulmonata</taxon>
        <taxon>Sacoglossa</taxon>
        <taxon>Placobranchoidea</taxon>
        <taxon>Plakobranchidae</taxon>
        <taxon>Elysia</taxon>
    </lineage>
</organism>
<feature type="region of interest" description="Disordered" evidence="1">
    <location>
        <begin position="60"/>
        <end position="89"/>
    </location>
</feature>
<dbReference type="EMBL" id="BMAT01012819">
    <property type="protein sequence ID" value="GFR99737.1"/>
    <property type="molecule type" value="Genomic_DNA"/>
</dbReference>
<feature type="region of interest" description="Disordered" evidence="1">
    <location>
        <begin position="114"/>
        <end position="196"/>
    </location>
</feature>
<evidence type="ECO:0008006" key="4">
    <source>
        <dbReference type="Google" id="ProtNLM"/>
    </source>
</evidence>
<sequence>MHLEQRRAKSVPLHGLDTARLEGVDEENEDEIISEDAQAADTHLKITEPPVHGILRPTTSILRPSQQVNGLSPADKDDTLRPKTTNSRRRVALDTFIQQDSLPSVKAIRDISQDNGSASGKIDDGSVNLDSGPPSQRSTKGEKGERERRRTISINECPQVVDSSQQGPQSPRPRPASLVQSRAAGERADLEDRMPGLAATRIATNNGEDVGDLKPLKTKKTQGVAKKLNSVQAGTVIFPKVKQVVPELGTDSPRQL</sequence>
<feature type="compositionally biased region" description="Basic and acidic residues" evidence="1">
    <location>
        <begin position="184"/>
        <end position="194"/>
    </location>
</feature>
<comment type="caution">
    <text evidence="2">The sequence shown here is derived from an EMBL/GenBank/DDBJ whole genome shotgun (WGS) entry which is preliminary data.</text>
</comment>